<name>A0A918RPV9_9GAMM</name>
<dbReference type="InterPro" id="IPR049712">
    <property type="entry name" value="Poly_export"/>
</dbReference>
<comment type="caution">
    <text evidence="6">The sequence shown here is derived from an EMBL/GenBank/DDBJ whole genome shotgun (WGS) entry which is preliminary data.</text>
</comment>
<dbReference type="Gene3D" id="3.30.1950.10">
    <property type="entry name" value="wza like domain"/>
    <property type="match status" value="1"/>
</dbReference>
<feature type="chain" id="PRO_5037253468" description="Polysaccharide export protein" evidence="3">
    <location>
        <begin position="36"/>
        <end position="421"/>
    </location>
</feature>
<dbReference type="Pfam" id="PF10531">
    <property type="entry name" value="SLBB"/>
    <property type="match status" value="2"/>
</dbReference>
<dbReference type="RefSeq" id="WP_189399942.1">
    <property type="nucleotide sequence ID" value="NZ_BMXA01000002.1"/>
</dbReference>
<feature type="domain" description="Soluble ligand binding" evidence="5">
    <location>
        <begin position="263"/>
        <end position="309"/>
    </location>
</feature>
<accession>A0A918RPV9</accession>
<feature type="signal peptide" evidence="3">
    <location>
        <begin position="1"/>
        <end position="35"/>
    </location>
</feature>
<dbReference type="PANTHER" id="PTHR33619">
    <property type="entry name" value="POLYSACCHARIDE EXPORT PROTEIN GFCE-RELATED"/>
    <property type="match status" value="1"/>
</dbReference>
<reference evidence="6" key="2">
    <citation type="submission" date="2020-09" db="EMBL/GenBank/DDBJ databases">
        <authorList>
            <person name="Sun Q."/>
            <person name="Kim S."/>
        </authorList>
    </citation>
    <scope>NUCLEOTIDE SEQUENCE</scope>
    <source>
        <strain evidence="6">KCTC 12711</strain>
    </source>
</reference>
<evidence type="ECO:0000256" key="2">
    <source>
        <dbReference type="SAM" id="MobiDB-lite"/>
    </source>
</evidence>
<dbReference type="Gene3D" id="3.10.560.10">
    <property type="entry name" value="Outer membrane lipoprotein wza domain like"/>
    <property type="match status" value="1"/>
</dbReference>
<keyword evidence="7" id="KW-1185">Reference proteome</keyword>
<feature type="domain" description="Soluble ligand binding" evidence="5">
    <location>
        <begin position="342"/>
        <end position="387"/>
    </location>
</feature>
<dbReference type="InterPro" id="IPR019554">
    <property type="entry name" value="Soluble_ligand-bd"/>
</dbReference>
<dbReference type="EMBL" id="BMXA01000002">
    <property type="protein sequence ID" value="GHA08304.1"/>
    <property type="molecule type" value="Genomic_DNA"/>
</dbReference>
<feature type="domain" description="Polysaccharide export protein N-terminal" evidence="4">
    <location>
        <begin position="186"/>
        <end position="257"/>
    </location>
</feature>
<evidence type="ECO:0000256" key="1">
    <source>
        <dbReference type="ARBA" id="ARBA00022729"/>
    </source>
</evidence>
<evidence type="ECO:0000259" key="4">
    <source>
        <dbReference type="Pfam" id="PF02563"/>
    </source>
</evidence>
<organism evidence="6 7">
    <name type="scientific">Arenicella chitinivorans</name>
    <dbReference type="NCBI Taxonomy" id="1329800"/>
    <lineage>
        <taxon>Bacteria</taxon>
        <taxon>Pseudomonadati</taxon>
        <taxon>Pseudomonadota</taxon>
        <taxon>Gammaproteobacteria</taxon>
        <taxon>Arenicellales</taxon>
        <taxon>Arenicellaceae</taxon>
        <taxon>Arenicella</taxon>
    </lineage>
</organism>
<dbReference type="AlphaFoldDB" id="A0A918RPV9"/>
<evidence type="ECO:0000259" key="5">
    <source>
        <dbReference type="Pfam" id="PF10531"/>
    </source>
</evidence>
<evidence type="ECO:0000313" key="6">
    <source>
        <dbReference type="EMBL" id="GHA08304.1"/>
    </source>
</evidence>
<reference evidence="6" key="1">
    <citation type="journal article" date="2014" name="Int. J. Syst. Evol. Microbiol.">
        <title>Complete genome sequence of Corynebacterium casei LMG S-19264T (=DSM 44701T), isolated from a smear-ripened cheese.</title>
        <authorList>
            <consortium name="US DOE Joint Genome Institute (JGI-PGF)"/>
            <person name="Walter F."/>
            <person name="Albersmeier A."/>
            <person name="Kalinowski J."/>
            <person name="Ruckert C."/>
        </authorList>
    </citation>
    <scope>NUCLEOTIDE SEQUENCE</scope>
    <source>
        <strain evidence="6">KCTC 12711</strain>
    </source>
</reference>
<dbReference type="PANTHER" id="PTHR33619:SF3">
    <property type="entry name" value="POLYSACCHARIDE EXPORT PROTEIN GFCE-RELATED"/>
    <property type="match status" value="1"/>
</dbReference>
<feature type="region of interest" description="Disordered" evidence="2">
    <location>
        <begin position="163"/>
        <end position="186"/>
    </location>
</feature>
<dbReference type="Proteomes" id="UP000614811">
    <property type="component" value="Unassembled WGS sequence"/>
</dbReference>
<dbReference type="Pfam" id="PF02563">
    <property type="entry name" value="Poly_export"/>
    <property type="match status" value="1"/>
</dbReference>
<dbReference type="GO" id="GO:0015159">
    <property type="term" value="F:polysaccharide transmembrane transporter activity"/>
    <property type="evidence" value="ECO:0007669"/>
    <property type="project" value="InterPro"/>
</dbReference>
<evidence type="ECO:0008006" key="8">
    <source>
        <dbReference type="Google" id="ProtNLM"/>
    </source>
</evidence>
<keyword evidence="1 3" id="KW-0732">Signal</keyword>
<proteinExistence type="predicted"/>
<evidence type="ECO:0000256" key="3">
    <source>
        <dbReference type="SAM" id="SignalP"/>
    </source>
</evidence>
<dbReference type="InterPro" id="IPR003715">
    <property type="entry name" value="Poly_export_N"/>
</dbReference>
<dbReference type="Gene3D" id="2.30.30.40">
    <property type="entry name" value="SH3 Domains"/>
    <property type="match status" value="1"/>
</dbReference>
<evidence type="ECO:0000313" key="7">
    <source>
        <dbReference type="Proteomes" id="UP000614811"/>
    </source>
</evidence>
<protein>
    <recommendedName>
        <fullName evidence="8">Polysaccharide export protein</fullName>
    </recommendedName>
</protein>
<gene>
    <name evidence="6" type="ORF">GCM10008090_17700</name>
</gene>
<sequence length="421" mass="45427">MQTILRTPNSLNNLRSVCIVAALCVASLVSAHVSAQNTDGPSTSKLQIYLQKPYQKITDLETVADYTVVARGTRWSTVRFSQPVVPGWVSKAYVELADDKVTVTADVLNVRLRPSQESRVMTQVERGYVSDVVGRYGDFVQIKLPPQFAVALRNSGVATVSVAGAPNSTKPSTASSTKPSPASELHRIAPGDSISLRVFGEDDLSTENVRVPQSGQVSFPLVGPVSVVGKTTDEVEQQMVALLSQGYVRNPRVSVTIFSYRPIFIRGGVNNTGAFPYTEGLTVAKAIALAGGSKASAKDDGVSILRDGETLAEGLSVDSTYRIASGDVISVTEELGEDDRLYIYVHGEVQAPGEYVYRRGLTVEKAIVLASGYTLRASKRKISVTRYAGMSEDQEPIKMKRVELYTPIEPGDVINVGASWF</sequence>
<feature type="compositionally biased region" description="Low complexity" evidence="2">
    <location>
        <begin position="168"/>
        <end position="183"/>
    </location>
</feature>